<dbReference type="EMBL" id="VBTH01000014">
    <property type="protein sequence ID" value="TLQ03783.1"/>
    <property type="molecule type" value="Genomic_DNA"/>
</dbReference>
<dbReference type="AlphaFoldDB" id="A0A5R9BU66"/>
<dbReference type="Proteomes" id="UP000305541">
    <property type="component" value="Unassembled WGS sequence"/>
</dbReference>
<proteinExistence type="predicted"/>
<name>A0A5R9BU66_9LACO</name>
<dbReference type="InterPro" id="IPR010056">
    <property type="entry name" value="Phage_rep_org__N"/>
</dbReference>
<organism evidence="2 3">
    <name type="scientific">Pediococcus stilesii</name>
    <dbReference type="NCBI Taxonomy" id="331679"/>
    <lineage>
        <taxon>Bacteria</taxon>
        <taxon>Bacillati</taxon>
        <taxon>Bacillota</taxon>
        <taxon>Bacilli</taxon>
        <taxon>Lactobacillales</taxon>
        <taxon>Lactobacillaceae</taxon>
        <taxon>Pediococcus</taxon>
    </lineage>
</organism>
<evidence type="ECO:0000259" key="1">
    <source>
        <dbReference type="Pfam" id="PF09681"/>
    </source>
</evidence>
<dbReference type="OrthoDB" id="2082007at2"/>
<gene>
    <name evidence="2" type="ORF">FEZ51_07690</name>
</gene>
<dbReference type="Pfam" id="PF09681">
    <property type="entry name" value="Phage_rep_org_N"/>
    <property type="match status" value="1"/>
</dbReference>
<reference evidence="2 3" key="1">
    <citation type="submission" date="2019-05" db="EMBL/GenBank/DDBJ databases">
        <title>The metagenome of a microbial culture collection derived from dairy environment covers the genomic content of the human microbiome.</title>
        <authorList>
            <person name="Roder T."/>
            <person name="Wuthrich D."/>
            <person name="Sattari Z."/>
            <person name="Von Ah U."/>
            <person name="Bar C."/>
            <person name="Ronchi F."/>
            <person name="Macpherson A.J."/>
            <person name="Ganal-Vonarburg S.C."/>
            <person name="Bruggmann R."/>
            <person name="Vergeres G."/>
        </authorList>
    </citation>
    <scope>NUCLEOTIDE SEQUENCE [LARGE SCALE GENOMIC DNA]</scope>
    <source>
        <strain evidence="2 3">FAM 18815</strain>
    </source>
</reference>
<evidence type="ECO:0000313" key="3">
    <source>
        <dbReference type="Proteomes" id="UP000305541"/>
    </source>
</evidence>
<feature type="domain" description="Phage replisome organiser N-terminal" evidence="1">
    <location>
        <begin position="9"/>
        <end position="126"/>
    </location>
</feature>
<evidence type="ECO:0000313" key="2">
    <source>
        <dbReference type="EMBL" id="TLQ03783.1"/>
    </source>
</evidence>
<protein>
    <recommendedName>
        <fullName evidence="1">Phage replisome organiser N-terminal domain-containing protein</fullName>
    </recommendedName>
</protein>
<accession>A0A5R9BU66</accession>
<sequence>MSDNKKYYYLKLKDNFFESDELKILQNYNSGKNEGYVYSDILLKMYLKSLKADGRLLFKERIPYDPSTLATVTNHSIGEVKDALEKFQYLGLVEILSSGEIFMNDIQLYVGKSSTEADRVRAFRKKIEVEKNKNSKIQSEESPYIEDSYICTPENRDKRLDNNNKDENLLLIDRFKELNSQEPNTSIKKQIKDWISRLTEAGSIEVGKLIGEAMAISHNQGNTNIEFWKVTVGILKIWQSEKVLSVKEARKQNEKTNSSRIIQRETLPDWAKESGLEKDEVKTNPKTTKEINEQLQKLRSRGKGGTYGKCP</sequence>
<comment type="caution">
    <text evidence="2">The sequence shown here is derived from an EMBL/GenBank/DDBJ whole genome shotgun (WGS) entry which is preliminary data.</text>
</comment>
<dbReference type="NCBIfam" id="TIGR01714">
    <property type="entry name" value="phage_rep_org_N"/>
    <property type="match status" value="1"/>
</dbReference>
<dbReference type="RefSeq" id="WP_138474637.1">
    <property type="nucleotide sequence ID" value="NZ_VBTH01000014.1"/>
</dbReference>